<proteinExistence type="predicted"/>
<feature type="transmembrane region" description="Helical" evidence="1">
    <location>
        <begin position="12"/>
        <end position="37"/>
    </location>
</feature>
<evidence type="ECO:0000256" key="1">
    <source>
        <dbReference type="SAM" id="Phobius"/>
    </source>
</evidence>
<reference evidence="2 3" key="1">
    <citation type="submission" date="2023-07" db="EMBL/GenBank/DDBJ databases">
        <title>Genomic Encyclopedia of Type Strains, Phase IV (KMG-IV): sequencing the most valuable type-strain genomes for metagenomic binning, comparative biology and taxonomic classification.</title>
        <authorList>
            <person name="Goeker M."/>
        </authorList>
    </citation>
    <scope>NUCLEOTIDE SEQUENCE [LARGE SCALE GENOMIC DNA]</scope>
    <source>
        <strain evidence="2 3">DSM 19598</strain>
    </source>
</reference>
<dbReference type="Proteomes" id="UP001242313">
    <property type="component" value="Unassembled WGS sequence"/>
</dbReference>
<keyword evidence="1" id="KW-1133">Transmembrane helix</keyword>
<comment type="caution">
    <text evidence="2">The sequence shown here is derived from an EMBL/GenBank/DDBJ whole genome shotgun (WGS) entry which is preliminary data.</text>
</comment>
<name>A0ABU0FT30_9BACI</name>
<keyword evidence="1" id="KW-0472">Membrane</keyword>
<evidence type="ECO:0000313" key="3">
    <source>
        <dbReference type="Proteomes" id="UP001242313"/>
    </source>
</evidence>
<gene>
    <name evidence="2" type="ORF">J2S25_001082</name>
</gene>
<keyword evidence="3" id="KW-1185">Reference proteome</keyword>
<evidence type="ECO:0000313" key="2">
    <source>
        <dbReference type="EMBL" id="MDQ0412900.1"/>
    </source>
</evidence>
<protein>
    <submittedName>
        <fullName evidence="2">Uncharacterized protein</fullName>
    </submittedName>
</protein>
<accession>A0ABU0FT30</accession>
<organism evidence="2 3">
    <name type="scientific">Mesobacillus stamsii</name>
    <dbReference type="NCBI Taxonomy" id="225347"/>
    <lineage>
        <taxon>Bacteria</taxon>
        <taxon>Bacillati</taxon>
        <taxon>Bacillota</taxon>
        <taxon>Bacilli</taxon>
        <taxon>Bacillales</taxon>
        <taxon>Bacillaceae</taxon>
        <taxon>Mesobacillus</taxon>
    </lineage>
</organism>
<dbReference type="EMBL" id="JAUSUN010000005">
    <property type="protein sequence ID" value="MDQ0412900.1"/>
    <property type="molecule type" value="Genomic_DNA"/>
</dbReference>
<sequence length="45" mass="5090">MYEIVSQSPKAVIVIYVVFMAASFVTYPLVNLITTAAKRGLNKWR</sequence>
<keyword evidence="1" id="KW-0812">Transmembrane</keyword>